<dbReference type="AlphaFoldDB" id="A0AA87ZVS7"/>
<dbReference type="EMBL" id="BTGU01003581">
    <property type="protein sequence ID" value="GMN34288.1"/>
    <property type="molecule type" value="Genomic_DNA"/>
</dbReference>
<dbReference type="InterPro" id="IPR050942">
    <property type="entry name" value="F-box_BR-signaling"/>
</dbReference>
<organism evidence="2 3">
    <name type="scientific">Ficus carica</name>
    <name type="common">Common fig</name>
    <dbReference type="NCBI Taxonomy" id="3494"/>
    <lineage>
        <taxon>Eukaryota</taxon>
        <taxon>Viridiplantae</taxon>
        <taxon>Streptophyta</taxon>
        <taxon>Embryophyta</taxon>
        <taxon>Tracheophyta</taxon>
        <taxon>Spermatophyta</taxon>
        <taxon>Magnoliopsida</taxon>
        <taxon>eudicotyledons</taxon>
        <taxon>Gunneridae</taxon>
        <taxon>Pentapetalae</taxon>
        <taxon>rosids</taxon>
        <taxon>fabids</taxon>
        <taxon>Rosales</taxon>
        <taxon>Moraceae</taxon>
        <taxon>Ficeae</taxon>
        <taxon>Ficus</taxon>
    </lineage>
</organism>
<keyword evidence="3" id="KW-1185">Reference proteome</keyword>
<dbReference type="InterPro" id="IPR005174">
    <property type="entry name" value="KIB1-4_b-propeller"/>
</dbReference>
<reference evidence="2" key="1">
    <citation type="submission" date="2023-07" db="EMBL/GenBank/DDBJ databases">
        <title>draft genome sequence of fig (Ficus carica).</title>
        <authorList>
            <person name="Takahashi T."/>
            <person name="Nishimura K."/>
        </authorList>
    </citation>
    <scope>NUCLEOTIDE SEQUENCE</scope>
</reference>
<dbReference type="PANTHER" id="PTHR44259:SF114">
    <property type="entry name" value="OS06G0707300 PROTEIN"/>
    <property type="match status" value="1"/>
</dbReference>
<accession>A0AA87ZVS7</accession>
<comment type="caution">
    <text evidence="2">The sequence shown here is derived from an EMBL/GenBank/DDBJ whole genome shotgun (WGS) entry which is preliminary data.</text>
</comment>
<dbReference type="Pfam" id="PF03478">
    <property type="entry name" value="Beta-prop_KIB1-4"/>
    <property type="match status" value="1"/>
</dbReference>
<proteinExistence type="predicted"/>
<gene>
    <name evidence="2" type="ORF">TIFTF001_044890</name>
</gene>
<dbReference type="PANTHER" id="PTHR44259">
    <property type="entry name" value="OS07G0183000 PROTEIN-RELATED"/>
    <property type="match status" value="1"/>
</dbReference>
<name>A0AA87ZVS7_FICCA</name>
<feature type="domain" description="KIB1-4 beta-propeller" evidence="1">
    <location>
        <begin position="9"/>
        <end position="86"/>
    </location>
</feature>
<sequence length="115" mass="12949">MNENYDFENPETKKYRVFKLSVDGPRRSWVETKNLGDVVLFLGENSSMSVLASNIAGCQGNCIYFSPIRAGFSTPTYEPKDMGVYNLESGTITSFAIDPEIIAKFYTRSPIWVSQ</sequence>
<protein>
    <recommendedName>
        <fullName evidence="1">KIB1-4 beta-propeller domain-containing protein</fullName>
    </recommendedName>
</protein>
<evidence type="ECO:0000313" key="3">
    <source>
        <dbReference type="Proteomes" id="UP001187192"/>
    </source>
</evidence>
<evidence type="ECO:0000313" key="2">
    <source>
        <dbReference type="EMBL" id="GMN34288.1"/>
    </source>
</evidence>
<evidence type="ECO:0000259" key="1">
    <source>
        <dbReference type="Pfam" id="PF03478"/>
    </source>
</evidence>
<dbReference type="Proteomes" id="UP001187192">
    <property type="component" value="Unassembled WGS sequence"/>
</dbReference>